<reference evidence="2 3" key="1">
    <citation type="submission" date="2019-03" db="EMBL/GenBank/DDBJ databases">
        <title>Genomic Encyclopedia of Type Strains, Phase IV (KMG-IV): sequencing the most valuable type-strain genomes for metagenomic binning, comparative biology and taxonomic classification.</title>
        <authorList>
            <person name="Goeker M."/>
        </authorList>
    </citation>
    <scope>NUCLEOTIDE SEQUENCE [LARGE SCALE GENOMIC DNA]</scope>
    <source>
        <strain evidence="2 3">DSM 25287</strain>
    </source>
</reference>
<dbReference type="EMBL" id="SLWY01000006">
    <property type="protein sequence ID" value="TCO82075.1"/>
    <property type="molecule type" value="Genomic_DNA"/>
</dbReference>
<sequence length="56" mass="5964">MSERQRSANQVDDWARDYLGRRPFGALAHATPAASRNADTVALSAPGRVPDARAAA</sequence>
<dbReference type="AlphaFoldDB" id="A0A4R2LCA4"/>
<evidence type="ECO:0000313" key="3">
    <source>
        <dbReference type="Proteomes" id="UP000295765"/>
    </source>
</evidence>
<protein>
    <submittedName>
        <fullName evidence="2">Uncharacterized protein</fullName>
    </submittedName>
</protein>
<proteinExistence type="predicted"/>
<feature type="region of interest" description="Disordered" evidence="1">
    <location>
        <begin position="29"/>
        <end position="56"/>
    </location>
</feature>
<accession>A0A4R2LCA4</accession>
<evidence type="ECO:0000256" key="1">
    <source>
        <dbReference type="SAM" id="MobiDB-lite"/>
    </source>
</evidence>
<dbReference type="Proteomes" id="UP000295765">
    <property type="component" value="Unassembled WGS sequence"/>
</dbReference>
<organism evidence="2 3">
    <name type="scientific">Plasticicumulans lactativorans</name>
    <dbReference type="NCBI Taxonomy" id="1133106"/>
    <lineage>
        <taxon>Bacteria</taxon>
        <taxon>Pseudomonadati</taxon>
        <taxon>Pseudomonadota</taxon>
        <taxon>Gammaproteobacteria</taxon>
        <taxon>Candidatus Competibacteraceae</taxon>
        <taxon>Plasticicumulans</taxon>
    </lineage>
</organism>
<dbReference type="RefSeq" id="WP_165904059.1">
    <property type="nucleotide sequence ID" value="NZ_SLWY01000006.1"/>
</dbReference>
<gene>
    <name evidence="2" type="ORF">EV699_106171</name>
</gene>
<keyword evidence="3" id="KW-1185">Reference proteome</keyword>
<comment type="caution">
    <text evidence="2">The sequence shown here is derived from an EMBL/GenBank/DDBJ whole genome shotgun (WGS) entry which is preliminary data.</text>
</comment>
<evidence type="ECO:0000313" key="2">
    <source>
        <dbReference type="EMBL" id="TCO82075.1"/>
    </source>
</evidence>
<name>A0A4R2LCA4_9GAMM</name>